<accession>A0A811T477</accession>
<dbReference type="SUPFAM" id="SSF102114">
    <property type="entry name" value="Radical SAM enzymes"/>
    <property type="match status" value="1"/>
</dbReference>
<dbReference type="SMART" id="SM00729">
    <property type="entry name" value="Elp3"/>
    <property type="match status" value="1"/>
</dbReference>
<organism evidence="8 9">
    <name type="scientific">Candidatus Argoarchaeum ethanivorans</name>
    <dbReference type="NCBI Taxonomy" id="2608793"/>
    <lineage>
        <taxon>Archaea</taxon>
        <taxon>Methanobacteriati</taxon>
        <taxon>Methanobacteriota</taxon>
        <taxon>Stenosarchaea group</taxon>
        <taxon>Methanomicrobia</taxon>
        <taxon>Methanosarcinales</taxon>
        <taxon>Methanosarcinales incertae sedis</taxon>
        <taxon>GOM Arc I cluster</taxon>
        <taxon>Candidatus Argoarchaeum</taxon>
    </lineage>
</organism>
<evidence type="ECO:0000256" key="5">
    <source>
        <dbReference type="ARBA" id="ARBA00023014"/>
    </source>
</evidence>
<evidence type="ECO:0000256" key="2">
    <source>
        <dbReference type="ARBA" id="ARBA00022691"/>
    </source>
</evidence>
<keyword evidence="4" id="KW-0408">Iron</keyword>
<comment type="cofactor">
    <cofactor evidence="1">
        <name>[4Fe-4S] cluster</name>
        <dbReference type="ChEBI" id="CHEBI:49883"/>
    </cofactor>
</comment>
<gene>
    <name evidence="8" type="ORF">FFODKBPE_00098</name>
</gene>
<dbReference type="EMBL" id="CAJHIP010000002">
    <property type="protein sequence ID" value="CAD6491161.1"/>
    <property type="molecule type" value="Genomic_DNA"/>
</dbReference>
<keyword evidence="3" id="KW-0479">Metal-binding</keyword>
<keyword evidence="2" id="KW-0949">S-adenosyl-L-methionine</keyword>
<dbReference type="InterPro" id="IPR023404">
    <property type="entry name" value="rSAM_horseshoe"/>
</dbReference>
<dbReference type="GO" id="GO:0003824">
    <property type="term" value="F:catalytic activity"/>
    <property type="evidence" value="ECO:0007669"/>
    <property type="project" value="InterPro"/>
</dbReference>
<dbReference type="AlphaFoldDB" id="A0A811T477"/>
<dbReference type="InterPro" id="IPR007197">
    <property type="entry name" value="rSAM"/>
</dbReference>
<dbReference type="SFLD" id="SFLDG01123">
    <property type="entry name" value="methyltransferase_(Class_B)"/>
    <property type="match status" value="1"/>
</dbReference>
<name>A0A811T477_9EURY</name>
<dbReference type="PROSITE" id="PS51332">
    <property type="entry name" value="B12_BINDING"/>
    <property type="match status" value="1"/>
</dbReference>
<reference evidence="8" key="1">
    <citation type="submission" date="2020-10" db="EMBL/GenBank/DDBJ databases">
        <authorList>
            <person name="Hahn C.J."/>
            <person name="Laso-Perez R."/>
            <person name="Vulcano F."/>
            <person name="Vaziourakis K.-M."/>
            <person name="Stokke R."/>
            <person name="Steen I.H."/>
            <person name="Teske A."/>
            <person name="Boetius A."/>
            <person name="Liebeke M."/>
            <person name="Amann R."/>
            <person name="Knittel K."/>
        </authorList>
    </citation>
    <scope>NUCLEOTIDE SEQUENCE</scope>
    <source>
        <strain evidence="8">Gfbio:e3339647-f889-4370-9287-4fb5cb688e4c:AG394J04_GoMArc1</strain>
    </source>
</reference>
<dbReference type="GO" id="GO:0051539">
    <property type="term" value="F:4 iron, 4 sulfur cluster binding"/>
    <property type="evidence" value="ECO:0007669"/>
    <property type="project" value="UniProtKB-KW"/>
</dbReference>
<dbReference type="InterPro" id="IPR051198">
    <property type="entry name" value="BchE-like"/>
</dbReference>
<keyword evidence="5" id="KW-0411">Iron-sulfur</keyword>
<dbReference type="GO" id="GO:0031419">
    <property type="term" value="F:cobalamin binding"/>
    <property type="evidence" value="ECO:0007669"/>
    <property type="project" value="InterPro"/>
</dbReference>
<evidence type="ECO:0000259" key="7">
    <source>
        <dbReference type="PROSITE" id="PS51918"/>
    </source>
</evidence>
<proteinExistence type="predicted"/>
<evidence type="ECO:0000256" key="4">
    <source>
        <dbReference type="ARBA" id="ARBA00023004"/>
    </source>
</evidence>
<dbReference type="Gene3D" id="3.80.30.20">
    <property type="entry name" value="tm_1862 like domain"/>
    <property type="match status" value="1"/>
</dbReference>
<dbReference type="InterPro" id="IPR058240">
    <property type="entry name" value="rSAM_sf"/>
</dbReference>
<dbReference type="SFLD" id="SFLDG01082">
    <property type="entry name" value="B12-binding_domain_containing"/>
    <property type="match status" value="1"/>
</dbReference>
<dbReference type="PANTHER" id="PTHR43409:SF16">
    <property type="entry name" value="SLR0320 PROTEIN"/>
    <property type="match status" value="1"/>
</dbReference>
<evidence type="ECO:0000313" key="8">
    <source>
        <dbReference type="EMBL" id="CAD6491161.1"/>
    </source>
</evidence>
<dbReference type="PROSITE" id="PS51918">
    <property type="entry name" value="RADICAL_SAM"/>
    <property type="match status" value="1"/>
</dbReference>
<protein>
    <submittedName>
        <fullName evidence="8">Radical SAM superfamily protein</fullName>
    </submittedName>
</protein>
<dbReference type="Pfam" id="PF04055">
    <property type="entry name" value="Radical_SAM"/>
    <property type="match status" value="1"/>
</dbReference>
<evidence type="ECO:0000313" key="9">
    <source>
        <dbReference type="Proteomes" id="UP000603056"/>
    </source>
</evidence>
<evidence type="ECO:0000256" key="1">
    <source>
        <dbReference type="ARBA" id="ARBA00001966"/>
    </source>
</evidence>
<evidence type="ECO:0000259" key="6">
    <source>
        <dbReference type="PROSITE" id="PS51332"/>
    </source>
</evidence>
<dbReference type="GO" id="GO:0046872">
    <property type="term" value="F:metal ion binding"/>
    <property type="evidence" value="ECO:0007669"/>
    <property type="project" value="UniProtKB-KW"/>
</dbReference>
<comment type="caution">
    <text evidence="8">The sequence shown here is derived from an EMBL/GenBank/DDBJ whole genome shotgun (WGS) entry which is preliminary data.</text>
</comment>
<dbReference type="Gene3D" id="3.40.50.280">
    <property type="entry name" value="Cobalamin-binding domain"/>
    <property type="match status" value="1"/>
</dbReference>
<dbReference type="InterPro" id="IPR006158">
    <property type="entry name" value="Cobalamin-bd"/>
</dbReference>
<dbReference type="SFLD" id="SFLDS00029">
    <property type="entry name" value="Radical_SAM"/>
    <property type="match status" value="1"/>
</dbReference>
<dbReference type="Proteomes" id="UP000603056">
    <property type="component" value="Unassembled WGS sequence"/>
</dbReference>
<feature type="domain" description="Radical SAM core" evidence="7">
    <location>
        <begin position="221"/>
        <end position="450"/>
    </location>
</feature>
<dbReference type="GO" id="GO:0005829">
    <property type="term" value="C:cytosol"/>
    <property type="evidence" value="ECO:0007669"/>
    <property type="project" value="TreeGrafter"/>
</dbReference>
<evidence type="ECO:0000256" key="3">
    <source>
        <dbReference type="ARBA" id="ARBA00022723"/>
    </source>
</evidence>
<feature type="domain" description="B12-binding" evidence="6">
    <location>
        <begin position="61"/>
        <end position="193"/>
    </location>
</feature>
<sequence>MKILFVNAPVIRSEYSSAENDFKIDGFIFKLPCRKIPGLIRLLRFWGMGKGIRYGVRAGSRWPWTRDTPISALHYPFIMAYAASLLKKNGFEVDIIDAVADEEYSYEKFFEKVKGKKADIVVIECSTPTIDIDLWVAKRMSNFTKVCLAGPHLINNAENIMDENPYITYLLKGEYIKSNLEMARTLRSGIYESEVVGDLDYIPFPYRDFSAATKYYDPTMPTPRPQLQIYASKGCPFKCTFCMWPQTMYQGKVAYRKPECVAEEIRFCVDKYGYKSIFFDDDTFNVGNKRVSKLCVELKEIGLPWTMMGRLDCSPFWLYDKMVDSGCVGMRFGIETFDIQVLKNIKKGLESEELIETLAHITKKHPHLMIHLTMMKDLPGQTEEIHQKDMKILKDFGYGKDNIYRSYQLASCVPFPGTEMYRQLIEEIGEDKLKDHKLYDGGQDTIMKKI</sequence>
<dbReference type="InterPro" id="IPR034466">
    <property type="entry name" value="Methyltransferase_Class_B"/>
</dbReference>
<dbReference type="InterPro" id="IPR006638">
    <property type="entry name" value="Elp3/MiaA/NifB-like_rSAM"/>
</dbReference>
<dbReference type="PANTHER" id="PTHR43409">
    <property type="entry name" value="ANAEROBIC MAGNESIUM-PROTOPORPHYRIN IX MONOMETHYL ESTER CYCLASE-RELATED"/>
    <property type="match status" value="1"/>
</dbReference>